<dbReference type="Proteomes" id="UP000269721">
    <property type="component" value="Unassembled WGS sequence"/>
</dbReference>
<feature type="compositionally biased region" description="Pro residues" evidence="1">
    <location>
        <begin position="104"/>
        <end position="114"/>
    </location>
</feature>
<dbReference type="AlphaFoldDB" id="A0A4P9W843"/>
<feature type="region of interest" description="Disordered" evidence="1">
    <location>
        <begin position="1"/>
        <end position="78"/>
    </location>
</feature>
<dbReference type="EMBL" id="KZ997298">
    <property type="protein sequence ID" value="RKO87603.1"/>
    <property type="molecule type" value="Genomic_DNA"/>
</dbReference>
<dbReference type="Pfam" id="PF20636">
    <property type="entry name" value="SMN_G2-BD"/>
    <property type="match status" value="1"/>
</dbReference>
<dbReference type="InterPro" id="IPR040424">
    <property type="entry name" value="Smn1"/>
</dbReference>
<name>A0A4P9W843_9FUNG</name>
<dbReference type="PANTHER" id="PTHR39267:SF1">
    <property type="entry name" value="SURVIVAL MOTOR NEURON PROTEIN"/>
    <property type="match status" value="1"/>
</dbReference>
<dbReference type="PANTHER" id="PTHR39267">
    <property type="entry name" value="SURVIVAL MOTOR NEURON-LIKE PROTEIN 1"/>
    <property type="match status" value="1"/>
</dbReference>
<dbReference type="CDD" id="cd22851">
    <property type="entry name" value="SMN_N"/>
    <property type="match status" value="1"/>
</dbReference>
<feature type="compositionally biased region" description="Basic and acidic residues" evidence="1">
    <location>
        <begin position="127"/>
        <end position="143"/>
    </location>
</feature>
<dbReference type="OrthoDB" id="2162873at2759"/>
<feature type="domain" description="Survival Motor Neuron Gemin2-binding" evidence="2">
    <location>
        <begin position="78"/>
        <end position="95"/>
    </location>
</feature>
<reference evidence="4" key="1">
    <citation type="journal article" date="2018" name="Nat. Microbiol.">
        <title>Leveraging single-cell genomics to expand the fungal tree of life.</title>
        <authorList>
            <person name="Ahrendt S.R."/>
            <person name="Quandt C.A."/>
            <person name="Ciobanu D."/>
            <person name="Clum A."/>
            <person name="Salamov A."/>
            <person name="Andreopoulos B."/>
            <person name="Cheng J.F."/>
            <person name="Woyke T."/>
            <person name="Pelin A."/>
            <person name="Henrissat B."/>
            <person name="Reynolds N.K."/>
            <person name="Benny G.L."/>
            <person name="Smith M.E."/>
            <person name="James T.Y."/>
            <person name="Grigoriev I.V."/>
        </authorList>
    </citation>
    <scope>NUCLEOTIDE SEQUENCE [LARGE SCALE GENOMIC DNA]</scope>
</reference>
<protein>
    <recommendedName>
        <fullName evidence="2">Survival Motor Neuron Gemin2-binding domain-containing protein</fullName>
    </recommendedName>
</protein>
<gene>
    <name evidence="3" type="ORF">BDK51DRAFT_27061</name>
</gene>
<accession>A0A4P9W843</accession>
<proteinExistence type="predicted"/>
<evidence type="ECO:0000256" key="1">
    <source>
        <dbReference type="SAM" id="MobiDB-lite"/>
    </source>
</evidence>
<evidence type="ECO:0000313" key="3">
    <source>
        <dbReference type="EMBL" id="RKO87603.1"/>
    </source>
</evidence>
<feature type="compositionally biased region" description="Basic and acidic residues" evidence="1">
    <location>
        <begin position="32"/>
        <end position="45"/>
    </location>
</feature>
<keyword evidence="4" id="KW-1185">Reference proteome</keyword>
<dbReference type="InterPro" id="IPR049481">
    <property type="entry name" value="SMN_G2-BD"/>
</dbReference>
<evidence type="ECO:0000313" key="4">
    <source>
        <dbReference type="Proteomes" id="UP000269721"/>
    </source>
</evidence>
<sequence length="216" mass="23421">MTDPLNTINPDSEAEEGEFTDSEIPPAEDDQDPPRVKEEDREVAVHRGGGGWRGDRRAGAGGKRGGKPRPKTLLDERWDDTVLIEAWDAAVAEYQLYHSDKAPTPRPPRPPPAPVRAASSSALGSKRKADEGVGSGLRDKEVDGDASYVSRASTAPIPAAMPPIVAQVRISAQNYFGDFVEPNPATMTQFGEDEDLANVMMAWYYVGYYSGVYAAK</sequence>
<feature type="compositionally biased region" description="Acidic residues" evidence="1">
    <location>
        <begin position="12"/>
        <end position="31"/>
    </location>
</feature>
<feature type="compositionally biased region" description="Polar residues" evidence="1">
    <location>
        <begin position="1"/>
        <end position="10"/>
    </location>
</feature>
<evidence type="ECO:0000259" key="2">
    <source>
        <dbReference type="Pfam" id="PF20636"/>
    </source>
</evidence>
<organism evidence="3 4">
    <name type="scientific">Blyttiomyces helicus</name>
    <dbReference type="NCBI Taxonomy" id="388810"/>
    <lineage>
        <taxon>Eukaryota</taxon>
        <taxon>Fungi</taxon>
        <taxon>Fungi incertae sedis</taxon>
        <taxon>Chytridiomycota</taxon>
        <taxon>Chytridiomycota incertae sedis</taxon>
        <taxon>Chytridiomycetes</taxon>
        <taxon>Chytridiomycetes incertae sedis</taxon>
        <taxon>Blyttiomyces</taxon>
    </lineage>
</organism>
<feature type="non-terminal residue" evidence="3">
    <location>
        <position position="216"/>
    </location>
</feature>
<feature type="region of interest" description="Disordered" evidence="1">
    <location>
        <begin position="99"/>
        <end position="145"/>
    </location>
</feature>